<evidence type="ECO:0000256" key="4">
    <source>
        <dbReference type="ARBA" id="ARBA00023163"/>
    </source>
</evidence>
<dbReference type="CDD" id="cd08422">
    <property type="entry name" value="PBP2_CrgA_like"/>
    <property type="match status" value="1"/>
</dbReference>
<gene>
    <name evidence="6" type="ORF">DF037_22525</name>
</gene>
<proteinExistence type="inferred from homology"/>
<dbReference type="PRINTS" id="PR00039">
    <property type="entry name" value="HTHLYSR"/>
</dbReference>
<dbReference type="RefSeq" id="WP_124618726.1">
    <property type="nucleotide sequence ID" value="NZ_QTQX01000015.1"/>
</dbReference>
<dbReference type="SUPFAM" id="SSF46785">
    <property type="entry name" value="Winged helix' DNA-binding domain"/>
    <property type="match status" value="1"/>
</dbReference>
<keyword evidence="3" id="KW-0238">DNA-binding</keyword>
<dbReference type="PANTHER" id="PTHR30537">
    <property type="entry name" value="HTH-TYPE TRANSCRIPTIONAL REGULATOR"/>
    <property type="match status" value="1"/>
</dbReference>
<protein>
    <submittedName>
        <fullName evidence="6">LysR family transcriptional regulator</fullName>
    </submittedName>
</protein>
<dbReference type="InterPro" id="IPR036390">
    <property type="entry name" value="WH_DNA-bd_sf"/>
</dbReference>
<feature type="domain" description="HTH lysR-type" evidence="5">
    <location>
        <begin position="12"/>
        <end position="64"/>
    </location>
</feature>
<sequence length="331" mass="35879">MEDLDGGLVSGLLVLAAIAESGSFGRAASRLGKTQPAVSRAIQRLEDRLRAKLVQRTSRHVEVTDAGHELLSKVLPLLQGIEEATADASHQTAIVNGTLRVACDAVFARLVLAPELAQFMKDHPALHVKLETRNDLPDLISDGFDLAIRFGPPTVSTLVCRRLYSPRVLTVAAPSYLEQRGRPRSPQDLVDDGHECILAIDPATGRPFDWEFWRDNEKVKVAVSGKLMVTEAGTKIGACLAGYGIAQVIDLGIDSHLRAGTLEPVLTDWCGETFPLYVYYPSRNHVPAKVRAFIDFVVGMMPGLRSKGSDADAGRQPSVAVLEALRRLSSA</sequence>
<comment type="similarity">
    <text evidence="1">Belongs to the LysR transcriptional regulatory family.</text>
</comment>
<dbReference type="Proteomes" id="UP000269271">
    <property type="component" value="Unassembled WGS sequence"/>
</dbReference>
<dbReference type="InterPro" id="IPR058163">
    <property type="entry name" value="LysR-type_TF_proteobact-type"/>
</dbReference>
<keyword evidence="4" id="KW-0804">Transcription</keyword>
<dbReference type="GO" id="GO:0003700">
    <property type="term" value="F:DNA-binding transcription factor activity"/>
    <property type="evidence" value="ECO:0007669"/>
    <property type="project" value="InterPro"/>
</dbReference>
<dbReference type="Pfam" id="PF00126">
    <property type="entry name" value="HTH_1"/>
    <property type="match status" value="1"/>
</dbReference>
<accession>A0A3N8QZA0</accession>
<dbReference type="GO" id="GO:0003677">
    <property type="term" value="F:DNA binding"/>
    <property type="evidence" value="ECO:0007669"/>
    <property type="project" value="UniProtKB-KW"/>
</dbReference>
<keyword evidence="2" id="KW-0805">Transcription regulation</keyword>
<dbReference type="FunFam" id="1.10.10.10:FF:000001">
    <property type="entry name" value="LysR family transcriptional regulator"/>
    <property type="match status" value="1"/>
</dbReference>
<dbReference type="PROSITE" id="PS50931">
    <property type="entry name" value="HTH_LYSR"/>
    <property type="match status" value="1"/>
</dbReference>
<dbReference type="SUPFAM" id="SSF53850">
    <property type="entry name" value="Periplasmic binding protein-like II"/>
    <property type="match status" value="1"/>
</dbReference>
<dbReference type="Gene3D" id="1.10.10.10">
    <property type="entry name" value="Winged helix-like DNA-binding domain superfamily/Winged helix DNA-binding domain"/>
    <property type="match status" value="1"/>
</dbReference>
<dbReference type="InterPro" id="IPR005119">
    <property type="entry name" value="LysR_subst-bd"/>
</dbReference>
<evidence type="ECO:0000256" key="1">
    <source>
        <dbReference type="ARBA" id="ARBA00009437"/>
    </source>
</evidence>
<dbReference type="PANTHER" id="PTHR30537:SF5">
    <property type="entry name" value="HTH-TYPE TRANSCRIPTIONAL ACTIVATOR TTDR-RELATED"/>
    <property type="match status" value="1"/>
</dbReference>
<evidence type="ECO:0000313" key="6">
    <source>
        <dbReference type="EMBL" id="RQT24786.1"/>
    </source>
</evidence>
<evidence type="ECO:0000256" key="3">
    <source>
        <dbReference type="ARBA" id="ARBA00023125"/>
    </source>
</evidence>
<dbReference type="Gene3D" id="3.40.190.290">
    <property type="match status" value="1"/>
</dbReference>
<dbReference type="Pfam" id="PF03466">
    <property type="entry name" value="LysR_substrate"/>
    <property type="match status" value="1"/>
</dbReference>
<dbReference type="InterPro" id="IPR000847">
    <property type="entry name" value="LysR_HTH_N"/>
</dbReference>
<name>A0A3N8QZA0_9BURK</name>
<dbReference type="InterPro" id="IPR036388">
    <property type="entry name" value="WH-like_DNA-bd_sf"/>
</dbReference>
<evidence type="ECO:0000256" key="2">
    <source>
        <dbReference type="ARBA" id="ARBA00023015"/>
    </source>
</evidence>
<dbReference type="AlphaFoldDB" id="A0A3N8QZA0"/>
<evidence type="ECO:0000259" key="5">
    <source>
        <dbReference type="PROSITE" id="PS50931"/>
    </source>
</evidence>
<reference evidence="6 7" key="1">
    <citation type="submission" date="2018-08" db="EMBL/GenBank/DDBJ databases">
        <title>Comparative analysis of Burkholderia isolates from Puerto Rico.</title>
        <authorList>
            <person name="Hall C."/>
            <person name="Sahl J."/>
            <person name="Wagner D."/>
        </authorList>
    </citation>
    <scope>NUCLEOTIDE SEQUENCE [LARGE SCALE GENOMIC DNA]</scope>
    <source>
        <strain evidence="6 7">Bp9001</strain>
    </source>
</reference>
<evidence type="ECO:0000313" key="7">
    <source>
        <dbReference type="Proteomes" id="UP000269271"/>
    </source>
</evidence>
<dbReference type="EMBL" id="QTQX01000015">
    <property type="protein sequence ID" value="RQT24786.1"/>
    <property type="molecule type" value="Genomic_DNA"/>
</dbReference>
<organism evidence="6 7">
    <name type="scientific">Burkholderia contaminans</name>
    <dbReference type="NCBI Taxonomy" id="488447"/>
    <lineage>
        <taxon>Bacteria</taxon>
        <taxon>Pseudomonadati</taxon>
        <taxon>Pseudomonadota</taxon>
        <taxon>Betaproteobacteria</taxon>
        <taxon>Burkholderiales</taxon>
        <taxon>Burkholderiaceae</taxon>
        <taxon>Burkholderia</taxon>
        <taxon>Burkholderia cepacia complex</taxon>
    </lineage>
</organism>
<comment type="caution">
    <text evidence="6">The sequence shown here is derived from an EMBL/GenBank/DDBJ whole genome shotgun (WGS) entry which is preliminary data.</text>
</comment>